<name>A0ABT5U5W8_9GAMM</name>
<dbReference type="Proteomes" id="UP001528823">
    <property type="component" value="Unassembled WGS sequence"/>
</dbReference>
<dbReference type="EMBL" id="JAPMOU010000006">
    <property type="protein sequence ID" value="MDE1461702.1"/>
    <property type="molecule type" value="Genomic_DNA"/>
</dbReference>
<keyword evidence="2" id="KW-1185">Reference proteome</keyword>
<comment type="caution">
    <text evidence="1">The sequence shown here is derived from an EMBL/GenBank/DDBJ whole genome shotgun (WGS) entry which is preliminary data.</text>
</comment>
<reference evidence="1 2" key="1">
    <citation type="submission" date="2022-11" db="EMBL/GenBank/DDBJ databases">
        <title>Spartinivicinus poritis sp. nov., isolated from scleractinian coral Porites lutea.</title>
        <authorList>
            <person name="Zhang G."/>
            <person name="Cai L."/>
            <person name="Wei Q."/>
        </authorList>
    </citation>
    <scope>NUCLEOTIDE SEQUENCE [LARGE SCALE GENOMIC DNA]</scope>
    <source>
        <strain evidence="1 2">A2-2</strain>
    </source>
</reference>
<dbReference type="Gene3D" id="3.30.1360.200">
    <property type="match status" value="1"/>
</dbReference>
<gene>
    <name evidence="1" type="ORF">ORQ98_06950</name>
</gene>
<protein>
    <submittedName>
        <fullName evidence="1">Uncharacterized protein</fullName>
    </submittedName>
</protein>
<sequence>MLLSLPAISPADIIFQAGSNSIIANKADILDAALGRSRAEEYVVHLEFTIEFGRNLFLFTSKNLGKPLTIKAFGTLVGKPKKLEYSYTDRIQITNLNKKEAELLVNNIKKPVD</sequence>
<evidence type="ECO:0000313" key="1">
    <source>
        <dbReference type="EMBL" id="MDE1461702.1"/>
    </source>
</evidence>
<evidence type="ECO:0000313" key="2">
    <source>
        <dbReference type="Proteomes" id="UP001528823"/>
    </source>
</evidence>
<proteinExistence type="predicted"/>
<accession>A0ABT5U5W8</accession>
<dbReference type="RefSeq" id="WP_274688063.1">
    <property type="nucleotide sequence ID" value="NZ_JAPMOU010000006.1"/>
</dbReference>
<organism evidence="1 2">
    <name type="scientific">Spartinivicinus poritis</name>
    <dbReference type="NCBI Taxonomy" id="2994640"/>
    <lineage>
        <taxon>Bacteria</taxon>
        <taxon>Pseudomonadati</taxon>
        <taxon>Pseudomonadota</taxon>
        <taxon>Gammaproteobacteria</taxon>
        <taxon>Oceanospirillales</taxon>
        <taxon>Zooshikellaceae</taxon>
        <taxon>Spartinivicinus</taxon>
    </lineage>
</organism>